<dbReference type="AlphaFoldDB" id="A0A499UN90"/>
<proteinExistence type="predicted"/>
<evidence type="ECO:0000313" key="1">
    <source>
        <dbReference type="EMBL" id="BBJ38581.1"/>
    </source>
</evidence>
<reference evidence="1 2" key="1">
    <citation type="journal article" date="2020" name="Int. J. Syst. Evol. Microbiol.">
        <title>Reclassification of Streptomyces castelarensis and Streptomyces sporoclivatus as later heterotypic synonyms of Streptomyces antimycoticus.</title>
        <authorList>
            <person name="Komaki H."/>
            <person name="Tamura T."/>
        </authorList>
    </citation>
    <scope>NUCLEOTIDE SEQUENCE [LARGE SCALE GENOMIC DNA]</scope>
    <source>
        <strain evidence="1 2">NBRC 100767</strain>
    </source>
</reference>
<dbReference type="Gene3D" id="3.80.10.10">
    <property type="entry name" value="Ribonuclease Inhibitor"/>
    <property type="match status" value="1"/>
</dbReference>
<gene>
    <name evidence="1" type="ORF">SSPO_012990</name>
</gene>
<dbReference type="EMBL" id="AP019620">
    <property type="protein sequence ID" value="BBJ38581.1"/>
    <property type="molecule type" value="Genomic_DNA"/>
</dbReference>
<accession>A0A499UN90</accession>
<evidence type="ECO:0000313" key="2">
    <source>
        <dbReference type="Proteomes" id="UP000463951"/>
    </source>
</evidence>
<sequence length="216" mass="23876">MDDTVLSKLTQKVNHPPPFSATELESITTLSLRHARTLEGLGQCTRLEILILTGCDMASLSDPLSGISSLTALVCHDSALSDIGGLADAQIGRMDLQRNLITDLSPLIDYPALQRIDVTGNPLSVESYRFIIGRLQDRGCLVRNSGEREWAINLRMHELDLPFSYYLDAKGYRLCRPGLGLTDLPEANHPIINPNDLEMLLSKDPSLVSTFFDKRA</sequence>
<name>A0A499UN90_9ACTN</name>
<dbReference type="Proteomes" id="UP000463951">
    <property type="component" value="Chromosome"/>
</dbReference>
<organism evidence="1 2">
    <name type="scientific">Streptomyces antimycoticus</name>
    <dbReference type="NCBI Taxonomy" id="68175"/>
    <lineage>
        <taxon>Bacteria</taxon>
        <taxon>Bacillati</taxon>
        <taxon>Actinomycetota</taxon>
        <taxon>Actinomycetes</taxon>
        <taxon>Kitasatosporales</taxon>
        <taxon>Streptomycetaceae</taxon>
        <taxon>Streptomyces</taxon>
        <taxon>Streptomyces violaceusniger group</taxon>
    </lineage>
</organism>
<dbReference type="InterPro" id="IPR032675">
    <property type="entry name" value="LRR_dom_sf"/>
</dbReference>
<dbReference type="SUPFAM" id="SSF52058">
    <property type="entry name" value="L domain-like"/>
    <property type="match status" value="1"/>
</dbReference>
<protein>
    <submittedName>
        <fullName evidence="1">Uncharacterized protein</fullName>
    </submittedName>
</protein>